<dbReference type="EMBL" id="CAEZVZ010000074">
    <property type="protein sequence ID" value="CAB4643720.1"/>
    <property type="molecule type" value="Genomic_DNA"/>
</dbReference>
<sequence>MRPRTSSLTSIPSIVKPVTQVIPANAPRMMVIKIETVKFGMRDKKIRKIPDVVREAPNKRRRENWAKTLGPIAIPSARPVKTAPKRTPYAASPPPKSPTNVRASPMTAPAAENAPTIPMIRPRMTFDSLTERHPFTRAAMIDSSLFLSFFELLGISLSPQTVTAAKRKVIALM</sequence>
<reference evidence="2" key="1">
    <citation type="submission" date="2020-05" db="EMBL/GenBank/DDBJ databases">
        <authorList>
            <person name="Chiriac C."/>
            <person name="Salcher M."/>
            <person name="Ghai R."/>
            <person name="Kavagutti S V."/>
        </authorList>
    </citation>
    <scope>NUCLEOTIDE SEQUENCE</scope>
</reference>
<organism evidence="2">
    <name type="scientific">freshwater metagenome</name>
    <dbReference type="NCBI Taxonomy" id="449393"/>
    <lineage>
        <taxon>unclassified sequences</taxon>
        <taxon>metagenomes</taxon>
        <taxon>ecological metagenomes</taxon>
    </lineage>
</organism>
<name>A0A6J6K215_9ZZZZ</name>
<dbReference type="AlphaFoldDB" id="A0A6J6K215"/>
<gene>
    <name evidence="2" type="ORF">UFOPK2162_00643</name>
</gene>
<evidence type="ECO:0000313" key="2">
    <source>
        <dbReference type="EMBL" id="CAB4643720.1"/>
    </source>
</evidence>
<proteinExistence type="predicted"/>
<feature type="region of interest" description="Disordered" evidence="1">
    <location>
        <begin position="76"/>
        <end position="107"/>
    </location>
</feature>
<protein>
    <submittedName>
        <fullName evidence="2">Unannotated protein</fullName>
    </submittedName>
</protein>
<accession>A0A6J6K215</accession>
<evidence type="ECO:0000256" key="1">
    <source>
        <dbReference type="SAM" id="MobiDB-lite"/>
    </source>
</evidence>